<evidence type="ECO:0000313" key="1">
    <source>
        <dbReference type="Proteomes" id="UP000515121"/>
    </source>
</evidence>
<dbReference type="InterPro" id="IPR037225">
    <property type="entry name" value="Nuo51_FMN-bd_sf"/>
</dbReference>
<accession>A0A6P5YUD8</accession>
<name>A0A6P5YUD8_DURZI</name>
<organism evidence="1 2">
    <name type="scientific">Durio zibethinus</name>
    <name type="common">Durian</name>
    <dbReference type="NCBI Taxonomy" id="66656"/>
    <lineage>
        <taxon>Eukaryota</taxon>
        <taxon>Viridiplantae</taxon>
        <taxon>Streptophyta</taxon>
        <taxon>Embryophyta</taxon>
        <taxon>Tracheophyta</taxon>
        <taxon>Spermatophyta</taxon>
        <taxon>Magnoliopsida</taxon>
        <taxon>eudicotyledons</taxon>
        <taxon>Gunneridae</taxon>
        <taxon>Pentapetalae</taxon>
        <taxon>rosids</taxon>
        <taxon>malvids</taxon>
        <taxon>Malvales</taxon>
        <taxon>Malvaceae</taxon>
        <taxon>Helicteroideae</taxon>
        <taxon>Durio</taxon>
    </lineage>
</organism>
<dbReference type="SUPFAM" id="SSF142019">
    <property type="entry name" value="Nqo1 FMN-binding domain-like"/>
    <property type="match status" value="1"/>
</dbReference>
<dbReference type="Gene3D" id="3.40.50.11540">
    <property type="entry name" value="NADH-ubiquinone oxidoreductase 51kDa subunit"/>
    <property type="match status" value="1"/>
</dbReference>
<evidence type="ECO:0000313" key="2">
    <source>
        <dbReference type="RefSeq" id="XP_022743897.1"/>
    </source>
</evidence>
<reference evidence="2" key="1">
    <citation type="submission" date="2025-08" db="UniProtKB">
        <authorList>
            <consortium name="RefSeq"/>
        </authorList>
    </citation>
    <scope>IDENTIFICATION</scope>
    <source>
        <tissue evidence="2">Fruit stalk</tissue>
    </source>
</reference>
<proteinExistence type="predicted"/>
<dbReference type="OrthoDB" id="42889at2759"/>
<dbReference type="RefSeq" id="XP_022743897.1">
    <property type="nucleotide sequence ID" value="XM_022888162.1"/>
</dbReference>
<dbReference type="KEGG" id="dzi:111294805"/>
<keyword evidence="1" id="KW-1185">Reference proteome</keyword>
<dbReference type="Proteomes" id="UP000515121">
    <property type="component" value="Unplaced"/>
</dbReference>
<protein>
    <submittedName>
        <fullName evidence="2">NADH dehydrogenase [ubiquinone] flavoprotein 1, mitochondrial-like</fullName>
    </submittedName>
</protein>
<sequence length="163" mass="18063">MLGKNACSSGYDFEVHIHYGAGAYRCGEETAFLENLERKDLERKNNLKTKLSCVSGYVNKPYTVDGETSILQKELIKRHCRGVRGGWNNILAVISGDDPLDVVGLLITEPIINEISEDDVNGLSDQIRQSTKELIEAKCDLYSSVGSKSGSFKRWNACNSLET</sequence>
<dbReference type="InterPro" id="IPR050837">
    <property type="entry name" value="ComplexI_51kDa_subunit"/>
</dbReference>
<gene>
    <name evidence="2" type="primary">LOC111294805</name>
</gene>
<dbReference type="PANTHER" id="PTHR11780:SF10">
    <property type="entry name" value="NADH DEHYDROGENASE [UBIQUINONE] FLAVOPROTEIN 1, MITOCHONDRIAL"/>
    <property type="match status" value="1"/>
</dbReference>
<dbReference type="PANTHER" id="PTHR11780">
    <property type="entry name" value="NADH-UBIQUINONE OXIDOREDUCTASE FLAVOPROTEIN 1 NDUFV1"/>
    <property type="match status" value="1"/>
</dbReference>
<dbReference type="GO" id="GO:0005739">
    <property type="term" value="C:mitochondrion"/>
    <property type="evidence" value="ECO:0007669"/>
    <property type="project" value="GOC"/>
</dbReference>
<dbReference type="GO" id="GO:0006120">
    <property type="term" value="P:mitochondrial electron transport, NADH to ubiquinone"/>
    <property type="evidence" value="ECO:0007669"/>
    <property type="project" value="TreeGrafter"/>
</dbReference>
<dbReference type="GeneID" id="111294805"/>
<dbReference type="AlphaFoldDB" id="A0A6P5YUD8"/>